<accession>A0A1C1YQZ8</accession>
<dbReference type="Proteomes" id="UP000094795">
    <property type="component" value="Unassembled WGS sequence"/>
</dbReference>
<sequence>MRMRWPPILPRALTLPRDRAAHATRCGRICIAIFMGCDIDLFDDKKDRAEPAKNPLALKSVSKSSAVSNINHVPE</sequence>
<protein>
    <submittedName>
        <fullName evidence="1">Uncharacterized protein</fullName>
    </submittedName>
</protein>
<dbReference type="STRING" id="1480615.AWJ14_12290"/>
<comment type="caution">
    <text evidence="1">The sequence shown here is derived from an EMBL/GenBank/DDBJ whole genome shotgun (WGS) entry which is preliminary data.</text>
</comment>
<evidence type="ECO:0000313" key="1">
    <source>
        <dbReference type="EMBL" id="OCW55991.1"/>
    </source>
</evidence>
<name>A0A1C1YQZ8_9HYPH</name>
<dbReference type="AlphaFoldDB" id="A0A1C1YQZ8"/>
<proteinExistence type="predicted"/>
<reference evidence="1 2" key="1">
    <citation type="submission" date="2015-12" db="EMBL/GenBank/DDBJ databases">
        <authorList>
            <person name="Shamseldin A."/>
            <person name="Moawad H."/>
            <person name="Abd El-Rahim W.M."/>
            <person name="Sadowsky M.J."/>
        </authorList>
    </citation>
    <scope>NUCLEOTIDE SEQUENCE [LARGE SCALE GENOMIC DNA]</scope>
    <source>
        <strain evidence="1 2">JC234</strain>
    </source>
</reference>
<organism evidence="1 2">
    <name type="scientific">Hoeflea olei</name>
    <dbReference type="NCBI Taxonomy" id="1480615"/>
    <lineage>
        <taxon>Bacteria</taxon>
        <taxon>Pseudomonadati</taxon>
        <taxon>Pseudomonadota</taxon>
        <taxon>Alphaproteobacteria</taxon>
        <taxon>Hyphomicrobiales</taxon>
        <taxon>Rhizobiaceae</taxon>
        <taxon>Hoeflea</taxon>
    </lineage>
</organism>
<dbReference type="EMBL" id="LQZT01000048">
    <property type="protein sequence ID" value="OCW55991.1"/>
    <property type="molecule type" value="Genomic_DNA"/>
</dbReference>
<gene>
    <name evidence="1" type="ORF">AWJ14_12290</name>
</gene>
<keyword evidence="2" id="KW-1185">Reference proteome</keyword>
<evidence type="ECO:0000313" key="2">
    <source>
        <dbReference type="Proteomes" id="UP000094795"/>
    </source>
</evidence>
<dbReference type="RefSeq" id="WP_066183163.1">
    <property type="nucleotide sequence ID" value="NZ_LQZT01000048.1"/>
</dbReference>